<sequence length="81" mass="9082">MVRDLAPFHTSFGVACRVSYRLYSSSWGEWCCSQVLPTQFCSDRAPNLTRQGALSEKVLCCLEVPVAELTKVLIWSLSLLL</sequence>
<name>J3KXM9_ORYBR</name>
<protein>
    <submittedName>
        <fullName evidence="1">Uncharacterized protein</fullName>
    </submittedName>
</protein>
<dbReference type="HOGENOM" id="CLU_2577657_0_0_1"/>
<keyword evidence="2" id="KW-1185">Reference proteome</keyword>
<organism evidence="1">
    <name type="scientific">Oryza brachyantha</name>
    <name type="common">malo sina</name>
    <dbReference type="NCBI Taxonomy" id="4533"/>
    <lineage>
        <taxon>Eukaryota</taxon>
        <taxon>Viridiplantae</taxon>
        <taxon>Streptophyta</taxon>
        <taxon>Embryophyta</taxon>
        <taxon>Tracheophyta</taxon>
        <taxon>Spermatophyta</taxon>
        <taxon>Magnoliopsida</taxon>
        <taxon>Liliopsida</taxon>
        <taxon>Poales</taxon>
        <taxon>Poaceae</taxon>
        <taxon>BOP clade</taxon>
        <taxon>Oryzoideae</taxon>
        <taxon>Oryzeae</taxon>
        <taxon>Oryzinae</taxon>
        <taxon>Oryza</taxon>
    </lineage>
</organism>
<dbReference type="EnsemblPlants" id="OB01G17350.1">
    <property type="protein sequence ID" value="OB01G17350.1"/>
    <property type="gene ID" value="OB01G17350"/>
</dbReference>
<evidence type="ECO:0000313" key="2">
    <source>
        <dbReference type="Proteomes" id="UP000006038"/>
    </source>
</evidence>
<dbReference type="AlphaFoldDB" id="J3KXM9"/>
<dbReference type="Proteomes" id="UP000006038">
    <property type="component" value="Chromosome 1"/>
</dbReference>
<reference evidence="1" key="2">
    <citation type="submission" date="2013-04" db="UniProtKB">
        <authorList>
            <consortium name="EnsemblPlants"/>
        </authorList>
    </citation>
    <scope>IDENTIFICATION</scope>
</reference>
<reference evidence="1" key="1">
    <citation type="journal article" date="2013" name="Nat. Commun.">
        <title>Whole-genome sequencing of Oryza brachyantha reveals mechanisms underlying Oryza genome evolution.</title>
        <authorList>
            <person name="Chen J."/>
            <person name="Huang Q."/>
            <person name="Gao D."/>
            <person name="Wang J."/>
            <person name="Lang Y."/>
            <person name="Liu T."/>
            <person name="Li B."/>
            <person name="Bai Z."/>
            <person name="Luis Goicoechea J."/>
            <person name="Liang C."/>
            <person name="Chen C."/>
            <person name="Zhang W."/>
            <person name="Sun S."/>
            <person name="Liao Y."/>
            <person name="Zhang X."/>
            <person name="Yang L."/>
            <person name="Song C."/>
            <person name="Wang M."/>
            <person name="Shi J."/>
            <person name="Liu G."/>
            <person name="Liu J."/>
            <person name="Zhou H."/>
            <person name="Zhou W."/>
            <person name="Yu Q."/>
            <person name="An N."/>
            <person name="Chen Y."/>
            <person name="Cai Q."/>
            <person name="Wang B."/>
            <person name="Liu B."/>
            <person name="Min J."/>
            <person name="Huang Y."/>
            <person name="Wu H."/>
            <person name="Li Z."/>
            <person name="Zhang Y."/>
            <person name="Yin Y."/>
            <person name="Song W."/>
            <person name="Jiang J."/>
            <person name="Jackson S.A."/>
            <person name="Wing R.A."/>
            <person name="Wang J."/>
            <person name="Chen M."/>
        </authorList>
    </citation>
    <scope>NUCLEOTIDE SEQUENCE [LARGE SCALE GENOMIC DNA]</scope>
    <source>
        <strain evidence="1">cv. IRGC 101232</strain>
    </source>
</reference>
<proteinExistence type="predicted"/>
<dbReference type="PROSITE" id="PS51257">
    <property type="entry name" value="PROKAR_LIPOPROTEIN"/>
    <property type="match status" value="1"/>
</dbReference>
<evidence type="ECO:0000313" key="1">
    <source>
        <dbReference type="EnsemblPlants" id="OB01G17350.1"/>
    </source>
</evidence>
<accession>J3KXM9</accession>
<dbReference type="Gramene" id="OB01G17350.1">
    <property type="protein sequence ID" value="OB01G17350.1"/>
    <property type="gene ID" value="OB01G17350"/>
</dbReference>